<comment type="similarity">
    <text evidence="3 8">Belongs to the inositol monophosphatase superfamily.</text>
</comment>
<dbReference type="PANTHER" id="PTHR20854:SF4">
    <property type="entry name" value="INOSITOL-1-MONOPHOSPHATASE-RELATED"/>
    <property type="match status" value="1"/>
</dbReference>
<feature type="binding site" evidence="7">
    <location>
        <position position="66"/>
    </location>
    <ligand>
        <name>Mg(2+)</name>
        <dbReference type="ChEBI" id="CHEBI:18420"/>
        <label>1</label>
        <note>catalytic</note>
    </ligand>
</feature>
<evidence type="ECO:0000313" key="10">
    <source>
        <dbReference type="Proteomes" id="UP000257479"/>
    </source>
</evidence>
<evidence type="ECO:0000256" key="2">
    <source>
        <dbReference type="ARBA" id="ARBA00001946"/>
    </source>
</evidence>
<evidence type="ECO:0000313" key="9">
    <source>
        <dbReference type="EMBL" id="HAN24286.1"/>
    </source>
</evidence>
<comment type="caution">
    <text evidence="9">The sequence shown here is derived from an EMBL/GenBank/DDBJ whole genome shotgun (WGS) entry which is preliminary data.</text>
</comment>
<dbReference type="Proteomes" id="UP000257479">
    <property type="component" value="Unassembled WGS sequence"/>
</dbReference>
<dbReference type="AlphaFoldDB" id="A0A3C1KDI0"/>
<dbReference type="Pfam" id="PF00459">
    <property type="entry name" value="Inositol_P"/>
    <property type="match status" value="1"/>
</dbReference>
<dbReference type="PROSITE" id="PS00630">
    <property type="entry name" value="IMP_2"/>
    <property type="match status" value="1"/>
</dbReference>
<dbReference type="GO" id="GO:0007165">
    <property type="term" value="P:signal transduction"/>
    <property type="evidence" value="ECO:0007669"/>
    <property type="project" value="TreeGrafter"/>
</dbReference>
<sequence>LAARRRAEGVTIAATKSALADIVTEADREVEALIRDRLAAARPDDGFLGEESGGDDSRTGIVWVVDPIDGTVNYAYGLPIYAVSIGIVTGSSDPAAWESLAGVVYAPALGELYRAARGEGAWIGDHRLHVSPEIGPAGALLGTGFGYDPATHAGDLAAVGAVLPLARDLRRMGAASLDLAAVAAGRLDGYYERGLKPWDIAAGALLVEEAGGVFWREGGPDAAARPLSIAAPAPLFEKLAEALRNG</sequence>
<dbReference type="Gene3D" id="3.30.540.10">
    <property type="entry name" value="Fructose-1,6-Bisphosphatase, subunit A, domain 1"/>
    <property type="match status" value="1"/>
</dbReference>
<organism evidence="9 10">
    <name type="scientific">Microbacterium ginsengisoli</name>
    <dbReference type="NCBI Taxonomy" id="400772"/>
    <lineage>
        <taxon>Bacteria</taxon>
        <taxon>Bacillati</taxon>
        <taxon>Actinomycetota</taxon>
        <taxon>Actinomycetes</taxon>
        <taxon>Micrococcales</taxon>
        <taxon>Microbacteriaceae</taxon>
        <taxon>Microbacterium</taxon>
    </lineage>
</organism>
<keyword evidence="6 7" id="KW-0460">Magnesium</keyword>
<evidence type="ECO:0000256" key="1">
    <source>
        <dbReference type="ARBA" id="ARBA00001033"/>
    </source>
</evidence>
<evidence type="ECO:0000256" key="6">
    <source>
        <dbReference type="ARBA" id="ARBA00022842"/>
    </source>
</evidence>
<dbReference type="GO" id="GO:0006020">
    <property type="term" value="P:inositol metabolic process"/>
    <property type="evidence" value="ECO:0007669"/>
    <property type="project" value="TreeGrafter"/>
</dbReference>
<feature type="non-terminal residue" evidence="9">
    <location>
        <position position="1"/>
    </location>
</feature>
<protein>
    <recommendedName>
        <fullName evidence="8">Inositol-1-monophosphatase</fullName>
        <ecNumber evidence="8">3.1.3.25</ecNumber>
    </recommendedName>
</protein>
<evidence type="ECO:0000256" key="7">
    <source>
        <dbReference type="PIRSR" id="PIRSR600760-2"/>
    </source>
</evidence>
<accession>A0A3C1KDI0</accession>
<evidence type="ECO:0000256" key="3">
    <source>
        <dbReference type="ARBA" id="ARBA00009759"/>
    </source>
</evidence>
<feature type="binding site" evidence="7">
    <location>
        <position position="68"/>
    </location>
    <ligand>
        <name>Mg(2+)</name>
        <dbReference type="ChEBI" id="CHEBI:18420"/>
        <label>1</label>
        <note>catalytic</note>
    </ligand>
</feature>
<dbReference type="InterPro" id="IPR033942">
    <property type="entry name" value="IMPase"/>
</dbReference>
<evidence type="ECO:0000256" key="4">
    <source>
        <dbReference type="ARBA" id="ARBA00022723"/>
    </source>
</evidence>
<dbReference type="EMBL" id="DMNG01000116">
    <property type="protein sequence ID" value="HAN24286.1"/>
    <property type="molecule type" value="Genomic_DNA"/>
</dbReference>
<comment type="catalytic activity">
    <reaction evidence="1 8">
        <text>a myo-inositol phosphate + H2O = myo-inositol + phosphate</text>
        <dbReference type="Rhea" id="RHEA:24056"/>
        <dbReference type="ChEBI" id="CHEBI:15377"/>
        <dbReference type="ChEBI" id="CHEBI:17268"/>
        <dbReference type="ChEBI" id="CHEBI:43474"/>
        <dbReference type="ChEBI" id="CHEBI:84139"/>
        <dbReference type="EC" id="3.1.3.25"/>
    </reaction>
</comment>
<evidence type="ECO:0000256" key="8">
    <source>
        <dbReference type="RuleBase" id="RU364068"/>
    </source>
</evidence>
<dbReference type="PROSITE" id="PS00629">
    <property type="entry name" value="IMP_1"/>
    <property type="match status" value="1"/>
</dbReference>
<proteinExistence type="inferred from homology"/>
<feature type="binding site" evidence="7">
    <location>
        <position position="50"/>
    </location>
    <ligand>
        <name>Mg(2+)</name>
        <dbReference type="ChEBI" id="CHEBI:18420"/>
        <label>1</label>
        <note>catalytic</note>
    </ligand>
</feature>
<comment type="cofactor">
    <cofactor evidence="2 7 8">
        <name>Mg(2+)</name>
        <dbReference type="ChEBI" id="CHEBI:18420"/>
    </cofactor>
</comment>
<dbReference type="GO" id="GO:0008934">
    <property type="term" value="F:inositol monophosphate 1-phosphatase activity"/>
    <property type="evidence" value="ECO:0007669"/>
    <property type="project" value="InterPro"/>
</dbReference>
<dbReference type="SUPFAM" id="SSF56655">
    <property type="entry name" value="Carbohydrate phosphatase"/>
    <property type="match status" value="1"/>
</dbReference>
<feature type="binding site" evidence="7">
    <location>
        <position position="69"/>
    </location>
    <ligand>
        <name>Mg(2+)</name>
        <dbReference type="ChEBI" id="CHEBI:18420"/>
        <label>1</label>
        <note>catalytic</note>
    </ligand>
</feature>
<dbReference type="GO" id="GO:0046872">
    <property type="term" value="F:metal ion binding"/>
    <property type="evidence" value="ECO:0007669"/>
    <property type="project" value="UniProtKB-KW"/>
</dbReference>
<keyword evidence="4 7" id="KW-0479">Metal-binding</keyword>
<dbReference type="CDD" id="cd01639">
    <property type="entry name" value="IMPase"/>
    <property type="match status" value="1"/>
</dbReference>
<reference evidence="9 10" key="1">
    <citation type="journal article" date="2018" name="Nat. Biotechnol.">
        <title>A standardized bacterial taxonomy based on genome phylogeny substantially revises the tree of life.</title>
        <authorList>
            <person name="Parks D.H."/>
            <person name="Chuvochina M."/>
            <person name="Waite D.W."/>
            <person name="Rinke C."/>
            <person name="Skarshewski A."/>
            <person name="Chaumeil P.A."/>
            <person name="Hugenholtz P."/>
        </authorList>
    </citation>
    <scope>NUCLEOTIDE SEQUENCE [LARGE SCALE GENOMIC DNA]</scope>
    <source>
        <strain evidence="9">UBA9152</strain>
    </source>
</reference>
<evidence type="ECO:0000256" key="5">
    <source>
        <dbReference type="ARBA" id="ARBA00022801"/>
    </source>
</evidence>
<gene>
    <name evidence="9" type="ORF">DCP95_06895</name>
</gene>
<dbReference type="EC" id="3.1.3.25" evidence="8"/>
<keyword evidence="5 8" id="KW-0378">Hydrolase</keyword>
<name>A0A3C1KDI0_9MICO</name>
<dbReference type="PRINTS" id="PR00377">
    <property type="entry name" value="IMPHPHTASES"/>
</dbReference>
<dbReference type="GO" id="GO:0046854">
    <property type="term" value="P:phosphatidylinositol phosphate biosynthetic process"/>
    <property type="evidence" value="ECO:0007669"/>
    <property type="project" value="InterPro"/>
</dbReference>
<dbReference type="Gene3D" id="3.40.190.80">
    <property type="match status" value="1"/>
</dbReference>
<feature type="binding site" evidence="7">
    <location>
        <position position="199"/>
    </location>
    <ligand>
        <name>Mg(2+)</name>
        <dbReference type="ChEBI" id="CHEBI:18420"/>
        <label>1</label>
        <note>catalytic</note>
    </ligand>
</feature>
<dbReference type="InterPro" id="IPR020550">
    <property type="entry name" value="Inositol_monophosphatase_CS"/>
</dbReference>
<dbReference type="InterPro" id="IPR020583">
    <property type="entry name" value="Inositol_monoP_metal-BS"/>
</dbReference>
<dbReference type="InterPro" id="IPR000760">
    <property type="entry name" value="Inositol_monophosphatase-like"/>
</dbReference>
<dbReference type="PANTHER" id="PTHR20854">
    <property type="entry name" value="INOSITOL MONOPHOSPHATASE"/>
    <property type="match status" value="1"/>
</dbReference>